<evidence type="ECO:0000256" key="1">
    <source>
        <dbReference type="SAM" id="MobiDB-lite"/>
    </source>
</evidence>
<accession>A0A370TXL2</accession>
<feature type="compositionally biased region" description="Acidic residues" evidence="1">
    <location>
        <begin position="204"/>
        <end position="265"/>
    </location>
</feature>
<dbReference type="GeneID" id="43593068"/>
<proteinExistence type="predicted"/>
<protein>
    <recommendedName>
        <fullName evidence="2">INO80 complex subunit B-like conserved region domain-containing protein</fullName>
    </recommendedName>
</protein>
<dbReference type="SMART" id="SM01406">
    <property type="entry name" value="PAPA-1"/>
    <property type="match status" value="1"/>
</dbReference>
<evidence type="ECO:0000313" key="3">
    <source>
        <dbReference type="EMBL" id="RDL40240.1"/>
    </source>
</evidence>
<feature type="compositionally biased region" description="Acidic residues" evidence="1">
    <location>
        <begin position="113"/>
        <end position="164"/>
    </location>
</feature>
<feature type="compositionally biased region" description="Basic and acidic residues" evidence="1">
    <location>
        <begin position="303"/>
        <end position="340"/>
    </location>
</feature>
<dbReference type="Proteomes" id="UP000254866">
    <property type="component" value="Unassembled WGS sequence"/>
</dbReference>
<dbReference type="PANTHER" id="PTHR21561">
    <property type="entry name" value="INO80 COMPLEX SUBUNIT B"/>
    <property type="match status" value="1"/>
</dbReference>
<evidence type="ECO:0000259" key="2">
    <source>
        <dbReference type="SMART" id="SM01406"/>
    </source>
</evidence>
<dbReference type="PANTHER" id="PTHR21561:SF12">
    <property type="entry name" value="INO80 COMPLEX SUBUNIT B"/>
    <property type="match status" value="1"/>
</dbReference>
<name>A0A370TXL2_9HELO</name>
<feature type="region of interest" description="Disordered" evidence="1">
    <location>
        <begin position="25"/>
        <end position="378"/>
    </location>
</feature>
<sequence>MPARRSQRSAAVKAKEAITDDAYDTLLSSPRSGRMAAENVSSATVSRGAFGSTSGSQSLSLTVKTSSSKLRQVTGSSPLAQSATASSMKGFGGGEIIEGKRPRNVRKSYVLESDSDEDEDDEMEDVGDDDVEGDEDEEEDEDDEDMDAEDDGLGEEDADGDIDMDAPPPPVIKISRAQSGKQTITAKPAPKADIKTVEQKEVDLGSDDEELSELDSDLGEEVEEEETMQTGNEDDAEGEDEEIEEIEVEDEVEEEDEELDSDDDTPGGGSRASTPDINKLTKRQRARLEEGGSGHLLALPDEVQTKKHLTAEEHAMRRAEMARRRKNLSEKRNEEEKMETINKLLKKQAPKTNARRRDFNGVGGDGTPDSDGQKPNPLFVRWVSNKDGNFIGVPEEWLEAPVGSLFQNSTKAEGRMGSKLIEKVS</sequence>
<feature type="compositionally biased region" description="Polar residues" evidence="1">
    <location>
        <begin position="71"/>
        <end position="87"/>
    </location>
</feature>
<dbReference type="InterPro" id="IPR006880">
    <property type="entry name" value="INO80B_C"/>
</dbReference>
<dbReference type="AlphaFoldDB" id="A0A370TXL2"/>
<reference evidence="3 4" key="1">
    <citation type="journal article" date="2018" name="IMA Fungus">
        <title>IMA Genome-F 9: Draft genome sequence of Annulohypoxylon stygium, Aspergillus mulundensis, Berkeleyomyces basicola (syn. Thielaviopsis basicola), Ceratocystis smalleyi, two Cercospora beticola strains, Coleophoma cylindrospora, Fusarium fracticaudum, Phialophora cf. hyalina, and Morchella septimelata.</title>
        <authorList>
            <person name="Wingfield B.D."/>
            <person name="Bills G.F."/>
            <person name="Dong Y."/>
            <person name="Huang W."/>
            <person name="Nel W.J."/>
            <person name="Swalarsk-Parry B.S."/>
            <person name="Vaghefi N."/>
            <person name="Wilken P.M."/>
            <person name="An Z."/>
            <person name="de Beer Z.W."/>
            <person name="De Vos L."/>
            <person name="Chen L."/>
            <person name="Duong T.A."/>
            <person name="Gao Y."/>
            <person name="Hammerbacher A."/>
            <person name="Kikkert J.R."/>
            <person name="Li Y."/>
            <person name="Li H."/>
            <person name="Li K."/>
            <person name="Li Q."/>
            <person name="Liu X."/>
            <person name="Ma X."/>
            <person name="Naidoo K."/>
            <person name="Pethybridge S.J."/>
            <person name="Sun J."/>
            <person name="Steenkamp E.T."/>
            <person name="van der Nest M.A."/>
            <person name="van Wyk S."/>
            <person name="Wingfield M.J."/>
            <person name="Xiong C."/>
            <person name="Yue Q."/>
            <person name="Zhang X."/>
        </authorList>
    </citation>
    <scope>NUCLEOTIDE SEQUENCE [LARGE SCALE GENOMIC DNA]</scope>
    <source>
        <strain evidence="3 4">BP 5553</strain>
    </source>
</reference>
<evidence type="ECO:0000313" key="4">
    <source>
        <dbReference type="Proteomes" id="UP000254866"/>
    </source>
</evidence>
<gene>
    <name evidence="3" type="ORF">BP5553_00219</name>
</gene>
<dbReference type="Pfam" id="PF04795">
    <property type="entry name" value="PAPA-1"/>
    <property type="match status" value="1"/>
</dbReference>
<dbReference type="InterPro" id="IPR029523">
    <property type="entry name" value="INO80B/Ies2"/>
</dbReference>
<feature type="domain" description="INO80 complex subunit B-like conserved region" evidence="2">
    <location>
        <begin position="313"/>
        <end position="397"/>
    </location>
</feature>
<feature type="compositionally biased region" description="Basic and acidic residues" evidence="1">
    <location>
        <begin position="190"/>
        <end position="203"/>
    </location>
</feature>
<dbReference type="STRING" id="2656787.A0A370TXL2"/>
<feature type="compositionally biased region" description="Low complexity" evidence="1">
    <location>
        <begin position="51"/>
        <end position="70"/>
    </location>
</feature>
<dbReference type="GO" id="GO:0031011">
    <property type="term" value="C:Ino80 complex"/>
    <property type="evidence" value="ECO:0007669"/>
    <property type="project" value="InterPro"/>
</dbReference>
<dbReference type="GO" id="GO:0006338">
    <property type="term" value="P:chromatin remodeling"/>
    <property type="evidence" value="ECO:0007669"/>
    <property type="project" value="InterPro"/>
</dbReference>
<keyword evidence="4" id="KW-1185">Reference proteome</keyword>
<dbReference type="EMBL" id="NPIC01000001">
    <property type="protein sequence ID" value="RDL40240.1"/>
    <property type="molecule type" value="Genomic_DNA"/>
</dbReference>
<dbReference type="OrthoDB" id="2021186at2759"/>
<dbReference type="RefSeq" id="XP_031872896.1">
    <property type="nucleotide sequence ID" value="XM_032008842.1"/>
</dbReference>
<organism evidence="3 4">
    <name type="scientific">Venustampulla echinocandica</name>
    <dbReference type="NCBI Taxonomy" id="2656787"/>
    <lineage>
        <taxon>Eukaryota</taxon>
        <taxon>Fungi</taxon>
        <taxon>Dikarya</taxon>
        <taxon>Ascomycota</taxon>
        <taxon>Pezizomycotina</taxon>
        <taxon>Leotiomycetes</taxon>
        <taxon>Helotiales</taxon>
        <taxon>Pleuroascaceae</taxon>
        <taxon>Venustampulla</taxon>
    </lineage>
</organism>
<comment type="caution">
    <text evidence="3">The sequence shown here is derived from an EMBL/GenBank/DDBJ whole genome shotgun (WGS) entry which is preliminary data.</text>
</comment>
<feature type="compositionally biased region" description="Polar residues" evidence="1">
    <location>
        <begin position="176"/>
        <end position="185"/>
    </location>
</feature>